<comment type="caution">
    <text evidence="8">The sequence shown here is derived from an EMBL/GenBank/DDBJ whole genome shotgun (WGS) entry which is preliminary data.</text>
</comment>
<evidence type="ECO:0000256" key="4">
    <source>
        <dbReference type="ARBA" id="ARBA00023186"/>
    </source>
</evidence>
<dbReference type="Gene3D" id="2.30.30.240">
    <property type="entry name" value="PRC-barrel domain"/>
    <property type="match status" value="1"/>
</dbReference>
<dbReference type="InterPro" id="IPR002676">
    <property type="entry name" value="RimM_N"/>
</dbReference>
<dbReference type="PANTHER" id="PTHR33692:SF1">
    <property type="entry name" value="RIBOSOME MATURATION FACTOR RIMM"/>
    <property type="match status" value="1"/>
</dbReference>
<dbReference type="SUPFAM" id="SSF50447">
    <property type="entry name" value="Translation proteins"/>
    <property type="match status" value="1"/>
</dbReference>
<comment type="function">
    <text evidence="5">An accessory protein needed during the final step in the assembly of 30S ribosomal subunit, possibly for assembly of the head region. Essential for efficient processing of 16S rRNA. May be needed both before and after RbfA during the maturation of 16S rRNA. It has affinity for free ribosomal 30S subunits but not for 70S ribosomes.</text>
</comment>
<dbReference type="HAMAP" id="MF_00014">
    <property type="entry name" value="Ribosome_mat_RimM"/>
    <property type="match status" value="1"/>
</dbReference>
<dbReference type="RefSeq" id="WP_027294135.1">
    <property type="nucleotide sequence ID" value="NZ_CABMJZ010000061.1"/>
</dbReference>
<dbReference type="Pfam" id="PF01782">
    <property type="entry name" value="RimM"/>
    <property type="match status" value="1"/>
</dbReference>
<dbReference type="STRING" id="180332.GCA_000797495_05457"/>
<dbReference type="SUPFAM" id="SSF50346">
    <property type="entry name" value="PRC-barrel domain"/>
    <property type="match status" value="1"/>
</dbReference>
<evidence type="ECO:0000313" key="9">
    <source>
        <dbReference type="Proteomes" id="UP000306509"/>
    </source>
</evidence>
<evidence type="ECO:0000256" key="1">
    <source>
        <dbReference type="ARBA" id="ARBA00022490"/>
    </source>
</evidence>
<proteinExistence type="inferred from homology"/>
<accession>A0A4U8Q6M9</accession>
<dbReference type="PANTHER" id="PTHR33692">
    <property type="entry name" value="RIBOSOME MATURATION FACTOR RIMM"/>
    <property type="match status" value="1"/>
</dbReference>
<dbReference type="OrthoDB" id="9810331at2"/>
<protein>
    <recommendedName>
        <fullName evidence="5">Ribosome maturation factor RimM</fullName>
    </recommendedName>
</protein>
<dbReference type="InterPro" id="IPR036976">
    <property type="entry name" value="RimM_N_sf"/>
</dbReference>
<dbReference type="InterPro" id="IPR056792">
    <property type="entry name" value="PRC_RimM"/>
</dbReference>
<evidence type="ECO:0000256" key="5">
    <source>
        <dbReference type="HAMAP-Rule" id="MF_00014"/>
    </source>
</evidence>
<dbReference type="Proteomes" id="UP000306509">
    <property type="component" value="Unassembled WGS sequence"/>
</dbReference>
<name>A0A4U8Q6M9_9FIRM</name>
<dbReference type="InterPro" id="IPR011961">
    <property type="entry name" value="RimM"/>
</dbReference>
<dbReference type="Gene3D" id="2.40.30.60">
    <property type="entry name" value="RimM"/>
    <property type="match status" value="1"/>
</dbReference>
<dbReference type="GO" id="GO:0043022">
    <property type="term" value="F:ribosome binding"/>
    <property type="evidence" value="ECO:0007669"/>
    <property type="project" value="InterPro"/>
</dbReference>
<reference evidence="8 9" key="1">
    <citation type="journal article" date="2019" name="Anaerobe">
        <title>Detection of Robinsoniella peoriensis in multiple bone samples of a trauma patient.</title>
        <authorList>
            <person name="Schrottner P."/>
            <person name="Hartwich K."/>
            <person name="Bunk B."/>
            <person name="Schober I."/>
            <person name="Helbig S."/>
            <person name="Rudolph W.W."/>
            <person name="Gunzer F."/>
        </authorList>
    </citation>
    <scope>NUCLEOTIDE SEQUENCE [LARGE SCALE GENOMIC DNA]</scope>
    <source>
        <strain evidence="8 9">DSM 106044</strain>
    </source>
</reference>
<keyword evidence="3 5" id="KW-0698">rRNA processing</keyword>
<keyword evidence="9" id="KW-1185">Reference proteome</keyword>
<dbReference type="GO" id="GO:0006364">
    <property type="term" value="P:rRNA processing"/>
    <property type="evidence" value="ECO:0007669"/>
    <property type="project" value="UniProtKB-UniRule"/>
</dbReference>
<organism evidence="8 9">
    <name type="scientific">Robinsoniella peoriensis</name>
    <dbReference type="NCBI Taxonomy" id="180332"/>
    <lineage>
        <taxon>Bacteria</taxon>
        <taxon>Bacillati</taxon>
        <taxon>Bacillota</taxon>
        <taxon>Clostridia</taxon>
        <taxon>Lachnospirales</taxon>
        <taxon>Lachnospiraceae</taxon>
        <taxon>Robinsoniella</taxon>
    </lineage>
</organism>
<dbReference type="EMBL" id="QGQD01000053">
    <property type="protein sequence ID" value="TLD00550.1"/>
    <property type="molecule type" value="Genomic_DNA"/>
</dbReference>
<dbReference type="Pfam" id="PF24986">
    <property type="entry name" value="PRC_RimM"/>
    <property type="match status" value="1"/>
</dbReference>
<evidence type="ECO:0000256" key="3">
    <source>
        <dbReference type="ARBA" id="ARBA00022552"/>
    </source>
</evidence>
<comment type="subcellular location">
    <subcellularLocation>
        <location evidence="5">Cytoplasm</location>
    </subcellularLocation>
</comment>
<dbReference type="GO" id="GO:0042274">
    <property type="term" value="P:ribosomal small subunit biogenesis"/>
    <property type="evidence" value="ECO:0007669"/>
    <property type="project" value="UniProtKB-UniRule"/>
</dbReference>
<dbReference type="InterPro" id="IPR009000">
    <property type="entry name" value="Transl_B-barrel_sf"/>
</dbReference>
<sequence length="168" mass="19268">MEDLLQVGIISSMHGLRGEVKVFPTTDDPNRFKKLKSVILDTGRETMDLQIEQVKFFKQFVILKFKEYNDINEVEKFKGKGLFVTRENAVKLKPNEYFIADMIGMQVCTDDGKELGILTDVLETGANDVYVVETPERKEILLPAIKECILNVDIQERKMEVHLMEGLV</sequence>
<keyword evidence="2 5" id="KW-0690">Ribosome biogenesis</keyword>
<gene>
    <name evidence="5 8" type="primary">rimM</name>
    <name evidence="8" type="ORF">DSM106044_02588</name>
</gene>
<feature type="domain" description="Ribosome maturation factor RimM PRC barrel" evidence="7">
    <location>
        <begin position="101"/>
        <end position="167"/>
    </location>
</feature>
<dbReference type="AlphaFoldDB" id="A0A4U8Q6M9"/>
<keyword evidence="1 5" id="KW-0963">Cytoplasm</keyword>
<comment type="domain">
    <text evidence="5">The PRC barrel domain binds ribosomal protein uS19.</text>
</comment>
<dbReference type="NCBIfam" id="TIGR02273">
    <property type="entry name" value="16S_RimM"/>
    <property type="match status" value="1"/>
</dbReference>
<evidence type="ECO:0000256" key="2">
    <source>
        <dbReference type="ARBA" id="ARBA00022517"/>
    </source>
</evidence>
<evidence type="ECO:0000313" key="8">
    <source>
        <dbReference type="EMBL" id="TLD00550.1"/>
    </source>
</evidence>
<feature type="domain" description="RimM N-terminal" evidence="6">
    <location>
        <begin position="6"/>
        <end position="87"/>
    </location>
</feature>
<evidence type="ECO:0000259" key="6">
    <source>
        <dbReference type="Pfam" id="PF01782"/>
    </source>
</evidence>
<dbReference type="GO" id="GO:0005737">
    <property type="term" value="C:cytoplasm"/>
    <property type="evidence" value="ECO:0007669"/>
    <property type="project" value="UniProtKB-SubCell"/>
</dbReference>
<comment type="subunit">
    <text evidence="5">Binds ribosomal protein uS19.</text>
</comment>
<keyword evidence="4 5" id="KW-0143">Chaperone</keyword>
<dbReference type="GO" id="GO:0005840">
    <property type="term" value="C:ribosome"/>
    <property type="evidence" value="ECO:0007669"/>
    <property type="project" value="InterPro"/>
</dbReference>
<comment type="similarity">
    <text evidence="5">Belongs to the RimM family.</text>
</comment>
<dbReference type="InterPro" id="IPR011033">
    <property type="entry name" value="PRC_barrel-like_sf"/>
</dbReference>
<evidence type="ECO:0000259" key="7">
    <source>
        <dbReference type="Pfam" id="PF24986"/>
    </source>
</evidence>